<sequence>MHFASPQYLWLLLLFIPILGLGIVESYVRKKQQKLFAENAFWRLLQPDASHKRRWVHHFLLLLSVTSIVIMLARPQQIQKSDKPTEEKGIEAIIALDISNSMLAEDFSPNRLSFAKISSIKLVEKLHKSKIGIIVFAGSAHTQLPITSDLNMVKTFIQEADPQMISNQGSAIGTAIDMAIPSFSSRKDVGKAIIIFTDGETHDTNALEMAQKAREQGIKIYISSIGSEQGAAIPLSKEGEYMLDENGEKVITRVNTEVCQQLATIGGGAFIQGTNSSTLASKLNDELKKLPQAVVTNYAENKHELFGWFAFSAILFLIIMEVVLPRKNHFFARIKLFN</sequence>
<evidence type="ECO:0000313" key="7">
    <source>
        <dbReference type="EMBL" id="KGN97932.1"/>
    </source>
</evidence>
<gene>
    <name evidence="7" type="ORF">HQ36_03100</name>
</gene>
<evidence type="ECO:0000256" key="5">
    <source>
        <dbReference type="SAM" id="Phobius"/>
    </source>
</evidence>
<dbReference type="EMBL" id="JQZW01000008">
    <property type="protein sequence ID" value="KGN97932.1"/>
    <property type="molecule type" value="Genomic_DNA"/>
</dbReference>
<evidence type="ECO:0000256" key="2">
    <source>
        <dbReference type="ARBA" id="ARBA00022692"/>
    </source>
</evidence>
<dbReference type="InterPro" id="IPR002035">
    <property type="entry name" value="VWF_A"/>
</dbReference>
<dbReference type="InterPro" id="IPR024163">
    <property type="entry name" value="Aerotolerance_reg_N"/>
</dbReference>
<keyword evidence="8" id="KW-1185">Reference proteome</keyword>
<keyword evidence="3 5" id="KW-1133">Transmembrane helix</keyword>
<evidence type="ECO:0000256" key="3">
    <source>
        <dbReference type="ARBA" id="ARBA00022989"/>
    </source>
</evidence>
<dbReference type="SUPFAM" id="SSF53300">
    <property type="entry name" value="vWA-like"/>
    <property type="match status" value="1"/>
</dbReference>
<dbReference type="PANTHER" id="PTHR22550">
    <property type="entry name" value="SPORE GERMINATION PROTEIN"/>
    <property type="match status" value="1"/>
</dbReference>
<reference evidence="7 8" key="1">
    <citation type="submission" date="2014-08" db="EMBL/GenBank/DDBJ databases">
        <title>Porphyromonas gingivicanis strain:COT-022_OH1391 Genome sequencing.</title>
        <authorList>
            <person name="Wallis C."/>
            <person name="Deusch O."/>
            <person name="O'Flynn C."/>
            <person name="Davis I."/>
            <person name="Jospin G."/>
            <person name="Darling A.E."/>
            <person name="Coil D.A."/>
            <person name="Alexiev A."/>
            <person name="Horsfall A."/>
            <person name="Kirkwood N."/>
            <person name="Harris S."/>
            <person name="Eisen J.A."/>
        </authorList>
    </citation>
    <scope>NUCLEOTIDE SEQUENCE [LARGE SCALE GENOMIC DNA]</scope>
    <source>
        <strain evidence="8">COT-022 OH1391</strain>
    </source>
</reference>
<proteinExistence type="predicted"/>
<dbReference type="RefSeq" id="WP_036883392.1">
    <property type="nucleotide sequence ID" value="NZ_JQZW01000008.1"/>
</dbReference>
<dbReference type="PANTHER" id="PTHR22550:SF5">
    <property type="entry name" value="LEUCINE ZIPPER PROTEIN 4"/>
    <property type="match status" value="1"/>
</dbReference>
<dbReference type="Pfam" id="PF13519">
    <property type="entry name" value="VWA_2"/>
    <property type="match status" value="1"/>
</dbReference>
<evidence type="ECO:0000259" key="6">
    <source>
        <dbReference type="PROSITE" id="PS50234"/>
    </source>
</evidence>
<dbReference type="AlphaFoldDB" id="A0A0A2G681"/>
<dbReference type="eggNOG" id="COG2304">
    <property type="taxonomic scope" value="Bacteria"/>
</dbReference>
<dbReference type="InterPro" id="IPR036465">
    <property type="entry name" value="vWFA_dom_sf"/>
</dbReference>
<dbReference type="InterPro" id="IPR050768">
    <property type="entry name" value="UPF0353/GerABKA_families"/>
</dbReference>
<dbReference type="SMART" id="SM00327">
    <property type="entry name" value="VWA"/>
    <property type="match status" value="1"/>
</dbReference>
<feature type="domain" description="VWFA" evidence="6">
    <location>
        <begin position="91"/>
        <end position="287"/>
    </location>
</feature>
<organism evidence="7 8">
    <name type="scientific">Porphyromonas gingivicanis</name>
    <dbReference type="NCBI Taxonomy" id="266762"/>
    <lineage>
        <taxon>Bacteria</taxon>
        <taxon>Pseudomonadati</taxon>
        <taxon>Bacteroidota</taxon>
        <taxon>Bacteroidia</taxon>
        <taxon>Bacteroidales</taxon>
        <taxon>Porphyromonadaceae</taxon>
        <taxon>Porphyromonas</taxon>
    </lineage>
</organism>
<name>A0A0A2G681_9PORP</name>
<accession>A0A0A2G681</accession>
<feature type="transmembrane region" description="Helical" evidence="5">
    <location>
        <begin position="6"/>
        <end position="24"/>
    </location>
</feature>
<dbReference type="Pfam" id="PF07584">
    <property type="entry name" value="BatA"/>
    <property type="match status" value="1"/>
</dbReference>
<evidence type="ECO:0000313" key="8">
    <source>
        <dbReference type="Proteomes" id="UP000030134"/>
    </source>
</evidence>
<dbReference type="Proteomes" id="UP000030134">
    <property type="component" value="Unassembled WGS sequence"/>
</dbReference>
<dbReference type="OrthoDB" id="6206554at2"/>
<evidence type="ECO:0000256" key="1">
    <source>
        <dbReference type="ARBA" id="ARBA00022475"/>
    </source>
</evidence>
<comment type="caution">
    <text evidence="7">The sequence shown here is derived from an EMBL/GenBank/DDBJ whole genome shotgun (WGS) entry which is preliminary data.</text>
</comment>
<feature type="transmembrane region" description="Helical" evidence="5">
    <location>
        <begin position="305"/>
        <end position="324"/>
    </location>
</feature>
<keyword evidence="2 5" id="KW-0812">Transmembrane</keyword>
<protein>
    <submittedName>
        <fullName evidence="7">Aerotolerance regulator BatB</fullName>
    </submittedName>
</protein>
<evidence type="ECO:0000256" key="4">
    <source>
        <dbReference type="ARBA" id="ARBA00023136"/>
    </source>
</evidence>
<keyword evidence="1" id="KW-1003">Cell membrane</keyword>
<dbReference type="STRING" id="266762.HQ36_03100"/>
<feature type="transmembrane region" description="Helical" evidence="5">
    <location>
        <begin position="55"/>
        <end position="73"/>
    </location>
</feature>
<dbReference type="PROSITE" id="PS50234">
    <property type="entry name" value="VWFA"/>
    <property type="match status" value="1"/>
</dbReference>
<keyword evidence="4 5" id="KW-0472">Membrane</keyword>
<dbReference type="Gene3D" id="3.40.50.410">
    <property type="entry name" value="von Willebrand factor, type A domain"/>
    <property type="match status" value="1"/>
</dbReference>